<evidence type="ECO:0000256" key="2">
    <source>
        <dbReference type="ARBA" id="ARBA00022723"/>
    </source>
</evidence>
<organism evidence="11 12">
    <name type="scientific">Ruminiclostridium sufflavum DSM 19573</name>
    <dbReference type="NCBI Taxonomy" id="1121337"/>
    <lineage>
        <taxon>Bacteria</taxon>
        <taxon>Bacillati</taxon>
        <taxon>Bacillota</taxon>
        <taxon>Clostridia</taxon>
        <taxon>Eubacteriales</taxon>
        <taxon>Oscillospiraceae</taxon>
        <taxon>Ruminiclostridium</taxon>
    </lineage>
</organism>
<evidence type="ECO:0000256" key="3">
    <source>
        <dbReference type="ARBA" id="ARBA00022759"/>
    </source>
</evidence>
<protein>
    <recommendedName>
        <fullName evidence="9">CRISPR-associated endonuclease Cas1</fullName>
        <ecNumber evidence="9">3.1.-.-</ecNumber>
    </recommendedName>
</protein>
<comment type="cofactor">
    <cofactor evidence="9">
        <name>Mg(2+)</name>
        <dbReference type="ChEBI" id="CHEBI:18420"/>
    </cofactor>
    <cofactor evidence="9">
        <name>Mn(2+)</name>
        <dbReference type="ChEBI" id="CHEBI:29035"/>
    </cofactor>
</comment>
<dbReference type="GO" id="GO:0016787">
    <property type="term" value="F:hydrolase activity"/>
    <property type="evidence" value="ECO:0007669"/>
    <property type="project" value="UniProtKB-KW"/>
</dbReference>
<dbReference type="GO" id="GO:0043571">
    <property type="term" value="P:maintenance of CRISPR repeat elements"/>
    <property type="evidence" value="ECO:0007669"/>
    <property type="project" value="UniProtKB-UniRule"/>
</dbReference>
<dbReference type="GO" id="GO:0004520">
    <property type="term" value="F:DNA endonuclease activity"/>
    <property type="evidence" value="ECO:0007669"/>
    <property type="project" value="InterPro"/>
</dbReference>
<evidence type="ECO:0000256" key="5">
    <source>
        <dbReference type="ARBA" id="ARBA00022842"/>
    </source>
</evidence>
<dbReference type="AlphaFoldDB" id="A0A318XIY8"/>
<dbReference type="InterPro" id="IPR019858">
    <property type="entry name" value="CRISPR-assoc_Cas1_HMARI/TNEAP"/>
</dbReference>
<keyword evidence="4 9" id="KW-0378">Hydrolase</keyword>
<name>A0A318XIY8_9FIRM</name>
<keyword evidence="1 9" id="KW-0540">Nuclease</keyword>
<keyword evidence="7 9" id="KW-0238">DNA-binding</keyword>
<comment type="function">
    <text evidence="9">CRISPR (clustered regularly interspaced short palindromic repeat), is an adaptive immune system that provides protection against mobile genetic elements (viruses, transposable elements and conjugative plasmids). CRISPR clusters contain spacers, sequences complementary to antecedent mobile elements, and target invading nucleic acids. CRISPR clusters are transcribed and processed into CRISPR RNA (crRNA). Acts as a dsDNA endonuclease. Involved in the integration of spacer DNA into the CRISPR cassette.</text>
</comment>
<dbReference type="Gene3D" id="3.100.10.20">
    <property type="entry name" value="CRISPR-associated endonuclease Cas1, N-terminal domain"/>
    <property type="match status" value="1"/>
</dbReference>
<evidence type="ECO:0000256" key="4">
    <source>
        <dbReference type="ARBA" id="ARBA00022801"/>
    </source>
</evidence>
<feature type="binding site" evidence="9">
    <location>
        <position position="202"/>
    </location>
    <ligand>
        <name>Mn(2+)</name>
        <dbReference type="ChEBI" id="CHEBI:29035"/>
    </ligand>
</feature>
<feature type="binding site" evidence="9">
    <location>
        <position position="282"/>
    </location>
    <ligand>
        <name>Mn(2+)</name>
        <dbReference type="ChEBI" id="CHEBI:29035"/>
    </ligand>
</feature>
<dbReference type="NCBIfam" id="TIGR03641">
    <property type="entry name" value="cas1_HMARI"/>
    <property type="match status" value="1"/>
</dbReference>
<evidence type="ECO:0000256" key="7">
    <source>
        <dbReference type="ARBA" id="ARBA00023125"/>
    </source>
</evidence>
<evidence type="ECO:0000313" key="12">
    <source>
        <dbReference type="Proteomes" id="UP000248132"/>
    </source>
</evidence>
<dbReference type="EC" id="3.1.-.-" evidence="9"/>
<dbReference type="GO" id="GO:0051607">
    <property type="term" value="P:defense response to virus"/>
    <property type="evidence" value="ECO:0007669"/>
    <property type="project" value="UniProtKB-UniRule"/>
</dbReference>
<dbReference type="GO" id="GO:0046872">
    <property type="term" value="F:metal ion binding"/>
    <property type="evidence" value="ECO:0007669"/>
    <property type="project" value="UniProtKB-UniRule"/>
</dbReference>
<dbReference type="InterPro" id="IPR042211">
    <property type="entry name" value="CRISPR-assoc_Cas1_N"/>
</dbReference>
<dbReference type="EMBL" id="QKMR01000015">
    <property type="protein sequence ID" value="PYG86984.1"/>
    <property type="molecule type" value="Genomic_DNA"/>
</dbReference>
<keyword evidence="10" id="KW-0472">Membrane</keyword>
<dbReference type="GO" id="GO:0003677">
    <property type="term" value="F:DNA binding"/>
    <property type="evidence" value="ECO:0007669"/>
    <property type="project" value="UniProtKB-KW"/>
</dbReference>
<comment type="subunit">
    <text evidence="9">Homodimer, forms a heterotetramer with a Cas2 homodimer.</text>
</comment>
<gene>
    <name evidence="9" type="primary">cas1</name>
    <name evidence="11" type="ORF">LY28_02606</name>
</gene>
<comment type="similarity">
    <text evidence="9">Belongs to the CRISPR-associated endonuclease Cas1 family.</text>
</comment>
<reference evidence="11 12" key="1">
    <citation type="submission" date="2018-06" db="EMBL/GenBank/DDBJ databases">
        <title>Genomic Encyclopedia of Type Strains, Phase I: the one thousand microbial genomes (KMG-I) project.</title>
        <authorList>
            <person name="Kyrpides N."/>
        </authorList>
    </citation>
    <scope>NUCLEOTIDE SEQUENCE [LARGE SCALE GENOMIC DNA]</scope>
    <source>
        <strain evidence="11 12">DSM 19573</strain>
    </source>
</reference>
<dbReference type="Pfam" id="PF01867">
    <property type="entry name" value="Cas_Cas1"/>
    <property type="match status" value="1"/>
</dbReference>
<evidence type="ECO:0000313" key="11">
    <source>
        <dbReference type="EMBL" id="PYG86984.1"/>
    </source>
</evidence>
<dbReference type="HAMAP" id="MF_01470">
    <property type="entry name" value="Cas1"/>
    <property type="match status" value="1"/>
</dbReference>
<dbReference type="Proteomes" id="UP000248132">
    <property type="component" value="Unassembled WGS sequence"/>
</dbReference>
<feature type="binding site" evidence="9">
    <location>
        <position position="267"/>
    </location>
    <ligand>
        <name>Mn(2+)</name>
        <dbReference type="ChEBI" id="CHEBI:29035"/>
    </ligand>
</feature>
<dbReference type="NCBIfam" id="TIGR00287">
    <property type="entry name" value="cas1"/>
    <property type="match status" value="1"/>
</dbReference>
<keyword evidence="10" id="KW-0812">Transmembrane</keyword>
<evidence type="ECO:0000256" key="10">
    <source>
        <dbReference type="SAM" id="Phobius"/>
    </source>
</evidence>
<feature type="transmembrane region" description="Helical" evidence="10">
    <location>
        <begin position="146"/>
        <end position="167"/>
    </location>
</feature>
<keyword evidence="8 9" id="KW-0464">Manganese</keyword>
<keyword evidence="10" id="KW-1133">Transmembrane helix</keyword>
<keyword evidence="6 9" id="KW-0051">Antiviral defense</keyword>
<evidence type="ECO:0000256" key="9">
    <source>
        <dbReference type="HAMAP-Rule" id="MF_01470"/>
    </source>
</evidence>
<proteinExistence type="inferred from homology"/>
<dbReference type="PANTHER" id="PTHR43219:SF1">
    <property type="entry name" value="CRISPR-ASSOCIATED ENDONUCLEASE CAS1"/>
    <property type="match status" value="1"/>
</dbReference>
<comment type="caution">
    <text evidence="11">The sequence shown here is derived from an EMBL/GenBank/DDBJ whole genome shotgun (WGS) entry which is preliminary data.</text>
</comment>
<accession>A0A318XIY8</accession>
<evidence type="ECO:0000256" key="8">
    <source>
        <dbReference type="ARBA" id="ARBA00023211"/>
    </source>
</evidence>
<keyword evidence="12" id="KW-1185">Reference proteome</keyword>
<keyword evidence="2 9" id="KW-0479">Metal-binding</keyword>
<dbReference type="InterPro" id="IPR042206">
    <property type="entry name" value="CRISPR-assoc_Cas1_C"/>
</dbReference>
<dbReference type="InterPro" id="IPR002729">
    <property type="entry name" value="CRISPR-assoc_Cas1"/>
</dbReference>
<evidence type="ECO:0000256" key="1">
    <source>
        <dbReference type="ARBA" id="ARBA00022722"/>
    </source>
</evidence>
<keyword evidence="5 9" id="KW-0460">Magnesium</keyword>
<dbReference type="Gene3D" id="1.20.120.920">
    <property type="entry name" value="CRISPR-associated endonuclease Cas1, C-terminal domain"/>
    <property type="match status" value="1"/>
</dbReference>
<evidence type="ECO:0000256" key="6">
    <source>
        <dbReference type="ARBA" id="ARBA00023118"/>
    </source>
</evidence>
<sequence length="378" mass="44107">MLANGMEVSFKKMRKYKKTENLCEAEVLYKVPYYKFCVKTGVEVKMSEQARYIFSKGGLSRKDFSIQFRGDRGINYIPIADTRELYCFEDITISTKLLNLLANSGVLIHFFDYFGHYTGTFYPKNHLVSGSLTIKQCKAFTEDRMVIAKAFVSGIAANIYFLMYHYYRHGKKELKEYIDWLRADIPKLLGKQINIKQLLMIEGTIWARFYQTFKVFLPEDFVLNKRVKRPPDNPINALISFGNSLLYAKTLTQIYHTHLDPAISFLHEPGESRFSLSLDLCEVFKPAVVYKTIFDCVNNRKLNVSKHFSKELNYCILNEQGRKIFIKAFEDRMNQVFNHPVLKRKVSYKTAVKLDAYKLIKFITEGKEFSAFNMEACK</sequence>
<dbReference type="PANTHER" id="PTHR43219">
    <property type="entry name" value="CRISPR-ASSOCIATED ENDONUCLEASE CAS1"/>
    <property type="match status" value="1"/>
</dbReference>
<keyword evidence="3 9" id="KW-0255">Endonuclease</keyword>